<dbReference type="GO" id="GO:0005886">
    <property type="term" value="C:plasma membrane"/>
    <property type="evidence" value="ECO:0007669"/>
    <property type="project" value="UniProtKB-SubCell"/>
</dbReference>
<feature type="transmembrane region" description="Helical" evidence="10">
    <location>
        <begin position="142"/>
        <end position="162"/>
    </location>
</feature>
<evidence type="ECO:0000256" key="3">
    <source>
        <dbReference type="ARBA" id="ARBA00022606"/>
    </source>
</evidence>
<proteinExistence type="evidence at transcript level"/>
<dbReference type="PANTHER" id="PTHR21137">
    <property type="entry name" value="ODORANT RECEPTOR"/>
    <property type="match status" value="1"/>
</dbReference>
<evidence type="ECO:0000313" key="11">
    <source>
        <dbReference type="EMBL" id="AKO90011.1"/>
    </source>
</evidence>
<name>A0A0H4KCT4_9HYME</name>
<evidence type="ECO:0000256" key="9">
    <source>
        <dbReference type="ARBA" id="ARBA00023224"/>
    </source>
</evidence>
<feature type="transmembrane region" description="Helical" evidence="10">
    <location>
        <begin position="308"/>
        <end position="328"/>
    </location>
</feature>
<protein>
    <recommendedName>
        <fullName evidence="10">Odorant receptor</fullName>
    </recommendedName>
</protein>
<dbReference type="PANTHER" id="PTHR21137:SF35">
    <property type="entry name" value="ODORANT RECEPTOR 19A-RELATED"/>
    <property type="match status" value="1"/>
</dbReference>
<evidence type="ECO:0000256" key="10">
    <source>
        <dbReference type="RuleBase" id="RU351113"/>
    </source>
</evidence>
<dbReference type="InterPro" id="IPR004117">
    <property type="entry name" value="7tm6_olfct_rcpt"/>
</dbReference>
<accession>A0A0H4KCT4</accession>
<evidence type="ECO:0000256" key="6">
    <source>
        <dbReference type="ARBA" id="ARBA00022989"/>
    </source>
</evidence>
<organism evidence="11">
    <name type="scientific">Microplitis mediator</name>
    <dbReference type="NCBI Taxonomy" id="375433"/>
    <lineage>
        <taxon>Eukaryota</taxon>
        <taxon>Metazoa</taxon>
        <taxon>Ecdysozoa</taxon>
        <taxon>Arthropoda</taxon>
        <taxon>Hexapoda</taxon>
        <taxon>Insecta</taxon>
        <taxon>Pterygota</taxon>
        <taxon>Neoptera</taxon>
        <taxon>Endopterygota</taxon>
        <taxon>Hymenoptera</taxon>
        <taxon>Apocrita</taxon>
        <taxon>Ichneumonoidea</taxon>
        <taxon>Braconidae</taxon>
        <taxon>Microgastrinae</taxon>
        <taxon>Microplitis</taxon>
    </lineage>
</organism>
<evidence type="ECO:0000256" key="8">
    <source>
        <dbReference type="ARBA" id="ARBA00023170"/>
    </source>
</evidence>
<dbReference type="Pfam" id="PF02949">
    <property type="entry name" value="7tm_6"/>
    <property type="match status" value="1"/>
</dbReference>
<dbReference type="GO" id="GO:0005549">
    <property type="term" value="F:odorant binding"/>
    <property type="evidence" value="ECO:0007669"/>
    <property type="project" value="InterPro"/>
</dbReference>
<dbReference type="AlphaFoldDB" id="A0A0H4KCT4"/>
<evidence type="ECO:0000256" key="1">
    <source>
        <dbReference type="ARBA" id="ARBA00004651"/>
    </source>
</evidence>
<evidence type="ECO:0000256" key="7">
    <source>
        <dbReference type="ARBA" id="ARBA00023136"/>
    </source>
</evidence>
<keyword evidence="4 10" id="KW-0812">Transmembrane</keyword>
<reference evidence="11" key="2">
    <citation type="journal article" date="2015" name="Int. J. Biol. Sci.">
        <title>Identification and Expression Analysis of Putative Chemosensory Receptor Genes in Microplitis mediator by Antennal Transcriptome Screening.</title>
        <authorList>
            <person name="Wang S.N."/>
            <person name="Peng Y."/>
            <person name="Lu Z.Y."/>
            <person name="Dhiloo K.H."/>
            <person name="Gu S.H."/>
            <person name="Li R.J."/>
            <person name="Zhou J.J."/>
            <person name="Zhang Y.J."/>
            <person name="Guo Y.Y."/>
        </authorList>
    </citation>
    <scope>NUCLEOTIDE SEQUENCE</scope>
</reference>
<feature type="transmembrane region" description="Helical" evidence="10">
    <location>
        <begin position="273"/>
        <end position="296"/>
    </location>
</feature>
<keyword evidence="6 10" id="KW-1133">Transmembrane helix</keyword>
<feature type="transmembrane region" description="Helical" evidence="10">
    <location>
        <begin position="46"/>
        <end position="74"/>
    </location>
</feature>
<evidence type="ECO:0000256" key="5">
    <source>
        <dbReference type="ARBA" id="ARBA00022725"/>
    </source>
</evidence>
<comment type="caution">
    <text evidence="10">Lacks conserved residue(s) required for the propagation of feature annotation.</text>
</comment>
<evidence type="ECO:0000256" key="4">
    <source>
        <dbReference type="ARBA" id="ARBA00022692"/>
    </source>
</evidence>
<comment type="similarity">
    <text evidence="10">Belongs to the insect chemoreceptor superfamily. Heteromeric odorant receptor channel (TC 1.A.69) family.</text>
</comment>
<keyword evidence="7 10" id="KW-0472">Membrane</keyword>
<dbReference type="GO" id="GO:0007165">
    <property type="term" value="P:signal transduction"/>
    <property type="evidence" value="ECO:0007669"/>
    <property type="project" value="UniProtKB-KW"/>
</dbReference>
<keyword evidence="8 10" id="KW-0675">Receptor</keyword>
<reference evidence="11" key="1">
    <citation type="submission" date="2014-10" db="EMBL/GenBank/DDBJ databases">
        <authorList>
            <person name="Wang S."/>
            <person name="Zhang Y."/>
        </authorList>
    </citation>
    <scope>NUCLEOTIDE SEQUENCE</scope>
</reference>
<feature type="transmembrane region" description="Helical" evidence="10">
    <location>
        <begin position="196"/>
        <end position="224"/>
    </location>
</feature>
<feature type="transmembrane region" description="Helical" evidence="10">
    <location>
        <begin position="80"/>
        <end position="99"/>
    </location>
</feature>
<keyword evidence="3 10" id="KW-0716">Sensory transduction</keyword>
<keyword evidence="9 10" id="KW-0807">Transducer</keyword>
<comment type="subcellular location">
    <subcellularLocation>
        <location evidence="1 10">Cell membrane</location>
        <topology evidence="1 10">Multi-pass membrane protein</topology>
    </subcellularLocation>
</comment>
<dbReference type="EMBL" id="KM979263">
    <property type="protein sequence ID" value="AKO90011.1"/>
    <property type="molecule type" value="mRNA"/>
</dbReference>
<evidence type="ECO:0000256" key="2">
    <source>
        <dbReference type="ARBA" id="ARBA00022475"/>
    </source>
</evidence>
<dbReference type="GO" id="GO:0004984">
    <property type="term" value="F:olfactory receptor activity"/>
    <property type="evidence" value="ECO:0007669"/>
    <property type="project" value="InterPro"/>
</dbReference>
<gene>
    <name evidence="11" type="primary">OR47</name>
</gene>
<keyword evidence="2" id="KW-1003">Cell membrane</keyword>
<sequence>MSEKATNSIITSKIVNSKYALDANRWILKILGVWHFAIDSSYFHKVIALCHIIICTFLLSFVVIPGILFIFVIVKDVTTRLRISGVFSFCVMGVIKYYYLIKSNKQIGNCVKQFNSDWAQINDIKDKTIMVKYARFGRNSSIICAAFMYGSCMFYACILPHVSGVFKNKNDPTERTFAYPCHFIVFNQYESPAYEIVFSIHCCCAFVLASISNAACNLITVLITHACGQLEILMVWLNDLDSCQQNEVYAEKYSKIIKQHVKTIRFIVKIENLFQQICFVEVVGCTLIICLVGYYVLLDWNQKDTGGMTTYVMLLISFVYNIFLYCYVCELLTAKCKLISESTYLTRWYQIPENFARGLVLTIAISQNSNPIKAGKLIPLSINTFGTVMRTSVVYLNFLRKLME</sequence>
<keyword evidence="5 10" id="KW-0552">Olfaction</keyword>